<name>A0A0U4P078_9PSED</name>
<dbReference type="Proteomes" id="UP000064137">
    <property type="component" value="Chromosome"/>
</dbReference>
<reference evidence="1 2" key="1">
    <citation type="submission" date="2016-01" db="EMBL/GenBank/DDBJ databases">
        <title>Annotation of Pseudomonas oryzihabitans USDA-ARS-USMARC-56511.</title>
        <authorList>
            <person name="Harhay G.P."/>
            <person name="Harhay D.M."/>
            <person name="Smith T.P.L."/>
            <person name="Bono J.L."/>
            <person name="Heaton M.P."/>
            <person name="Clawson M.L."/>
            <person name="Chitko-Mckown C.G."/>
            <person name="Capik S.F."/>
            <person name="DeDonder K.D."/>
            <person name="Apley M.D."/>
            <person name="Lubbers B.V."/>
            <person name="White B.J."/>
            <person name="Larson R.L."/>
        </authorList>
    </citation>
    <scope>NUCLEOTIDE SEQUENCE [LARGE SCALE GENOMIC DNA]</scope>
    <source>
        <strain evidence="1 2">USDA-ARS-USMARC-56511</strain>
    </source>
</reference>
<sequence>MQQKDFIGPRLRQLSADLSLADQLAETAQIDLNADLKRRVREDLERALREVGQLSEEQTLWLSWASS</sequence>
<dbReference type="KEGG" id="por:APT59_08920"/>
<evidence type="ECO:0000313" key="1">
    <source>
        <dbReference type="EMBL" id="ALZ84321.1"/>
    </source>
</evidence>
<gene>
    <name evidence="1" type="ORF">APT59_08920</name>
</gene>
<organism evidence="1 2">
    <name type="scientific">Pseudomonas oryzihabitans</name>
    <dbReference type="NCBI Taxonomy" id="47885"/>
    <lineage>
        <taxon>Bacteria</taxon>
        <taxon>Pseudomonadati</taxon>
        <taxon>Pseudomonadota</taxon>
        <taxon>Gammaproteobacteria</taxon>
        <taxon>Pseudomonadales</taxon>
        <taxon>Pseudomonadaceae</taxon>
        <taxon>Pseudomonas</taxon>
    </lineage>
</organism>
<accession>A0A0U4P078</accession>
<proteinExistence type="predicted"/>
<dbReference type="OrthoDB" id="7019844at2"/>
<dbReference type="EMBL" id="CP013987">
    <property type="protein sequence ID" value="ALZ84321.1"/>
    <property type="molecule type" value="Genomic_DNA"/>
</dbReference>
<protein>
    <submittedName>
        <fullName evidence="1">Uncharacterized protein</fullName>
    </submittedName>
</protein>
<evidence type="ECO:0000313" key="2">
    <source>
        <dbReference type="Proteomes" id="UP000064137"/>
    </source>
</evidence>
<dbReference type="RefSeq" id="WP_059314518.1">
    <property type="nucleotide sequence ID" value="NZ_CP013987.1"/>
</dbReference>
<dbReference type="AlphaFoldDB" id="A0A0U4P078"/>